<dbReference type="RefSeq" id="WP_338076397.1">
    <property type="nucleotide sequence ID" value="NZ_FTOV01000031.1"/>
</dbReference>
<dbReference type="AlphaFoldDB" id="A0A1N7R0D6"/>
<dbReference type="Proteomes" id="UP000185781">
    <property type="component" value="Unassembled WGS sequence"/>
</dbReference>
<accession>A0A1N7R0D6</accession>
<sequence length="351" mass="39566">MSIIFYVNKFCRNNQYIYQYKDHLGNTRVSFGKNSAEVLEIVDANDYYPFGMNHLKSGNSFFGSSSYKNYKYNGKELQETGAYDYGARFYMADIGRWGVVDPLAEKNRRFTPYNYAVNNPIRFIDPDGRSESDWIRKDGKWQYDPNVTTVEQAEKMRGVDGFAKNGTVLSNAKIGPDGESGYVRLNEGGKPDYLPEGASNALVAFSNSMPMLFGGTWATWSGHENFFSSTGGINDPDKETLNKLRSGDTIEANDMLETIFMFYGRNTKLSGGSTGFQDALVQFGLDSESALGINKSIFYNNDTIYLEDYTFKKNSIVPIDTTYKTIPRKGETSDKARERLYKTADSLKSSK</sequence>
<evidence type="ECO:0000313" key="2">
    <source>
        <dbReference type="Proteomes" id="UP000185781"/>
    </source>
</evidence>
<gene>
    <name evidence="1" type="ORF">SAMN05421785_1314</name>
</gene>
<evidence type="ECO:0000313" key="1">
    <source>
        <dbReference type="EMBL" id="SIT28560.1"/>
    </source>
</evidence>
<dbReference type="NCBIfam" id="TIGR03696">
    <property type="entry name" value="Rhs_assc_core"/>
    <property type="match status" value="1"/>
</dbReference>
<reference evidence="1 2" key="1">
    <citation type="submission" date="2017-01" db="EMBL/GenBank/DDBJ databases">
        <authorList>
            <person name="Mah S.A."/>
            <person name="Swanson W.J."/>
            <person name="Moy G.W."/>
            <person name="Vacquier V.D."/>
        </authorList>
    </citation>
    <scope>NUCLEOTIDE SEQUENCE [LARGE SCALE GENOMIC DNA]</scope>
    <source>
        <strain evidence="1 2">DSM 18014</strain>
    </source>
</reference>
<dbReference type="PANTHER" id="PTHR32305">
    <property type="match status" value="1"/>
</dbReference>
<dbReference type="PANTHER" id="PTHR32305:SF15">
    <property type="entry name" value="PROTEIN RHSA-RELATED"/>
    <property type="match status" value="1"/>
</dbReference>
<name>A0A1N7R0D6_9FLAO</name>
<dbReference type="Gene3D" id="2.180.10.10">
    <property type="entry name" value="RHS repeat-associated core"/>
    <property type="match status" value="1"/>
</dbReference>
<dbReference type="InterPro" id="IPR022385">
    <property type="entry name" value="Rhs_assc_core"/>
</dbReference>
<organism evidence="1 2">
    <name type="scientific">Chryseobacterium gambrini</name>
    <dbReference type="NCBI Taxonomy" id="373672"/>
    <lineage>
        <taxon>Bacteria</taxon>
        <taxon>Pseudomonadati</taxon>
        <taxon>Bacteroidota</taxon>
        <taxon>Flavobacteriia</taxon>
        <taxon>Flavobacteriales</taxon>
        <taxon>Weeksellaceae</taxon>
        <taxon>Chryseobacterium group</taxon>
        <taxon>Chryseobacterium</taxon>
    </lineage>
</organism>
<dbReference type="InterPro" id="IPR050708">
    <property type="entry name" value="T6SS_VgrG/RHS"/>
</dbReference>
<dbReference type="STRING" id="373672.SAMN05421785_1314"/>
<protein>
    <submittedName>
        <fullName evidence="1">RHS repeat-associated core domain-containing protein</fullName>
    </submittedName>
</protein>
<proteinExistence type="predicted"/>
<dbReference type="EMBL" id="FTOV01000031">
    <property type="protein sequence ID" value="SIT28560.1"/>
    <property type="molecule type" value="Genomic_DNA"/>
</dbReference>